<feature type="binding site" evidence="6">
    <location>
        <position position="403"/>
    </location>
    <ligand>
        <name>alpha-maltose 1-phosphate</name>
        <dbReference type="ChEBI" id="CHEBI:63576"/>
    </ligand>
</feature>
<feature type="active site" description="Nucleophile" evidence="6">
    <location>
        <position position="438"/>
    </location>
</feature>
<evidence type="ECO:0000256" key="5">
    <source>
        <dbReference type="ARBA" id="ARBA00048735"/>
    </source>
</evidence>
<dbReference type="InterPro" id="IPR013783">
    <property type="entry name" value="Ig-like_fold"/>
</dbReference>
<dbReference type="InterPro" id="IPR021828">
    <property type="entry name" value="GlgE_dom_N/S"/>
</dbReference>
<dbReference type="GO" id="GO:0030979">
    <property type="term" value="P:alpha-glucan biosynthetic process"/>
    <property type="evidence" value="ECO:0007669"/>
    <property type="project" value="UniProtKB-UniRule"/>
</dbReference>
<keyword evidence="3 6" id="KW-0808">Transferase</keyword>
<organism evidence="9 10">
    <name type="scientific">Rathayibacter oskolensis</name>
    <dbReference type="NCBI Taxonomy" id="1891671"/>
    <lineage>
        <taxon>Bacteria</taxon>
        <taxon>Bacillati</taxon>
        <taxon>Actinomycetota</taxon>
        <taxon>Actinomycetes</taxon>
        <taxon>Micrococcales</taxon>
        <taxon>Microbacteriaceae</taxon>
        <taxon>Rathayibacter</taxon>
    </lineage>
</organism>
<feature type="site" description="Transition state stabilizer" evidence="6">
    <location>
        <position position="524"/>
    </location>
</feature>
<feature type="binding site" evidence="6">
    <location>
        <position position="368"/>
    </location>
    <ligand>
        <name>alpha-maltose 1-phosphate</name>
        <dbReference type="ChEBI" id="CHEBI:63576"/>
    </ligand>
</feature>
<dbReference type="InterPro" id="IPR049171">
    <property type="entry name" value="GLGE_C"/>
</dbReference>
<dbReference type="InterPro" id="IPR006047">
    <property type="entry name" value="GH13_cat_dom"/>
</dbReference>
<dbReference type="SMART" id="SM00642">
    <property type="entry name" value="Aamy"/>
    <property type="match status" value="1"/>
</dbReference>
<feature type="compositionally biased region" description="Basic and acidic residues" evidence="7">
    <location>
        <begin position="11"/>
        <end position="25"/>
    </location>
</feature>
<dbReference type="HAMAP" id="MF_02124">
    <property type="entry name" value="GlgE"/>
    <property type="match status" value="1"/>
</dbReference>
<dbReference type="InterPro" id="IPR013780">
    <property type="entry name" value="Glyco_hydro_b"/>
</dbReference>
<dbReference type="InterPro" id="IPR026585">
    <property type="entry name" value="GlgE"/>
</dbReference>
<comment type="catalytic activity">
    <reaction evidence="5 6">
        <text>alpha-maltose 1-phosphate + [(1-&gt;4)-alpha-D-glucosyl](n) = [(1-&gt;4)-alpha-D-glucosyl](n+2) + phosphate</text>
        <dbReference type="Rhea" id="RHEA:42692"/>
        <dbReference type="Rhea" id="RHEA-COMP:9584"/>
        <dbReference type="Rhea" id="RHEA-COMP:10183"/>
        <dbReference type="ChEBI" id="CHEBI:15444"/>
        <dbReference type="ChEBI" id="CHEBI:43474"/>
        <dbReference type="ChEBI" id="CHEBI:63576"/>
        <dbReference type="EC" id="2.4.99.16"/>
    </reaction>
</comment>
<evidence type="ECO:0000259" key="8">
    <source>
        <dbReference type="SMART" id="SM00642"/>
    </source>
</evidence>
<comment type="subunit">
    <text evidence="1 6">Homodimer.</text>
</comment>
<keyword evidence="2 6" id="KW-0328">Glycosyltransferase</keyword>
<dbReference type="STRING" id="1891671.SAMN06295885_1310"/>
<comment type="function">
    <text evidence="6">Maltosyltransferase that uses maltose 1-phosphate (M1P) as the sugar donor to elongate linear or branched alpha-(1-&gt;4)-glucans. Is involved in a branched alpha-glucan biosynthetic pathway from trehalose, together with TreS, Mak and GlgB.</text>
</comment>
<keyword evidence="4 6" id="KW-0119">Carbohydrate metabolism</keyword>
<feature type="binding site" evidence="6">
    <location>
        <position position="308"/>
    </location>
    <ligand>
        <name>alpha-maltose 1-phosphate</name>
        <dbReference type="ChEBI" id="CHEBI:63576"/>
    </ligand>
</feature>
<accession>A0A1X7NIQ2</accession>
<dbReference type="SUPFAM" id="SSF51445">
    <property type="entry name" value="(Trans)glycosidases"/>
    <property type="match status" value="1"/>
</dbReference>
<comment type="similarity">
    <text evidence="6">Belongs to the glycosyl hydrolase 13 family. GlgE subfamily.</text>
</comment>
<feature type="binding site" evidence="6">
    <location>
        <position position="439"/>
    </location>
    <ligand>
        <name>alpha-maltose 1-phosphate</name>
        <dbReference type="ChEBI" id="CHEBI:63576"/>
    </ligand>
</feature>
<dbReference type="Gene3D" id="3.20.20.80">
    <property type="entry name" value="Glycosidases"/>
    <property type="match status" value="1"/>
</dbReference>
<evidence type="ECO:0000256" key="4">
    <source>
        <dbReference type="ARBA" id="ARBA00023277"/>
    </source>
</evidence>
<name>A0A1X7NIQ2_9MICO</name>
<evidence type="ECO:0000256" key="3">
    <source>
        <dbReference type="ARBA" id="ARBA00022679"/>
    </source>
</evidence>
<proteinExistence type="inferred from homology"/>
<reference evidence="10" key="1">
    <citation type="submission" date="2017-04" db="EMBL/GenBank/DDBJ databases">
        <authorList>
            <person name="Varghese N."/>
            <person name="Submissions S."/>
        </authorList>
    </citation>
    <scope>NUCLEOTIDE SEQUENCE [LARGE SCALE GENOMIC DNA]</scope>
    <source>
        <strain evidence="10">VKM Ac-2121</strain>
    </source>
</reference>
<dbReference type="CDD" id="cd11344">
    <property type="entry name" value="AmyAc_GlgE_like"/>
    <property type="match status" value="1"/>
</dbReference>
<feature type="active site" description="Proton donor" evidence="6">
    <location>
        <position position="467"/>
    </location>
</feature>
<dbReference type="AlphaFoldDB" id="A0A1X7NIQ2"/>
<dbReference type="Gene3D" id="2.60.40.10">
    <property type="entry name" value="Immunoglobulins"/>
    <property type="match status" value="1"/>
</dbReference>
<dbReference type="Pfam" id="PF11896">
    <property type="entry name" value="GlgE_dom_N_S"/>
    <property type="match status" value="1"/>
</dbReference>
<gene>
    <name evidence="6" type="primary">glgE</name>
    <name evidence="9" type="ORF">SAMN06295885_1310</name>
</gene>
<dbReference type="PANTHER" id="PTHR47786:SF2">
    <property type="entry name" value="GLYCOSYL HYDROLASE FAMILY 13 CATALYTIC DOMAIN-CONTAINING PROTEIN"/>
    <property type="match status" value="1"/>
</dbReference>
<dbReference type="Pfam" id="PF21702">
    <property type="entry name" value="GLGE_C"/>
    <property type="match status" value="1"/>
</dbReference>
<evidence type="ECO:0000256" key="2">
    <source>
        <dbReference type="ARBA" id="ARBA00022676"/>
    </source>
</evidence>
<evidence type="ECO:0000256" key="6">
    <source>
        <dbReference type="HAMAP-Rule" id="MF_02124"/>
    </source>
</evidence>
<evidence type="ECO:0000313" key="10">
    <source>
        <dbReference type="Proteomes" id="UP000193711"/>
    </source>
</evidence>
<dbReference type="Proteomes" id="UP000193711">
    <property type="component" value="Unassembled WGS sequence"/>
</dbReference>
<feature type="region of interest" description="Disordered" evidence="7">
    <location>
        <begin position="1"/>
        <end position="59"/>
    </location>
</feature>
<dbReference type="InterPro" id="IPR017853">
    <property type="entry name" value="GH"/>
</dbReference>
<dbReference type="PANTHER" id="PTHR47786">
    <property type="entry name" value="ALPHA-1,4-GLUCAN:MALTOSE-1-PHOSPHATE MALTOSYLTRANSFERASE"/>
    <property type="match status" value="1"/>
</dbReference>
<feature type="binding site" evidence="6">
    <location>
        <begin position="577"/>
        <end position="578"/>
    </location>
    <ligand>
        <name>alpha-maltose 1-phosphate</name>
        <dbReference type="ChEBI" id="CHEBI:63576"/>
    </ligand>
</feature>
<evidence type="ECO:0000256" key="7">
    <source>
        <dbReference type="SAM" id="MobiDB-lite"/>
    </source>
</evidence>
<feature type="domain" description="Glycosyl hydrolase family 13 catalytic" evidence="8">
    <location>
        <begin position="251"/>
        <end position="587"/>
    </location>
</feature>
<feature type="compositionally biased region" description="Low complexity" evidence="7">
    <location>
        <begin position="36"/>
        <end position="49"/>
    </location>
</feature>
<dbReference type="GO" id="GO:0004553">
    <property type="term" value="F:hydrolase activity, hydrolyzing O-glycosyl compounds"/>
    <property type="evidence" value="ECO:0007669"/>
    <property type="project" value="InterPro"/>
</dbReference>
<dbReference type="Gene3D" id="1.20.58.80">
    <property type="entry name" value="Phosphotransferase system, lactose/cellobiose-type IIA subunit"/>
    <property type="match status" value="1"/>
</dbReference>
<dbReference type="GO" id="GO:0016758">
    <property type="term" value="F:hexosyltransferase activity"/>
    <property type="evidence" value="ECO:0007669"/>
    <property type="project" value="UniProtKB-UniRule"/>
</dbReference>
<protein>
    <recommendedName>
        <fullName evidence="6">Alpha-1,4-glucan:maltose-1-phosphate maltosyltransferase</fullName>
        <shortName evidence="6">GMPMT</shortName>
        <ecNumber evidence="6">2.4.99.16</ecNumber>
    </recommendedName>
    <alternativeName>
        <fullName evidence="6">(1-&gt;4)-alpha-D-glucan:maltose-1-phosphate alpha-D-maltosyltransferase</fullName>
    </alternativeName>
</protein>
<sequence>MAQTPFGKAPHGNDARGTERGRPAPEEVSTPPEPALPASLPDSAATPAAGSGYRARAERIPIIDPQPRLEDDRWPAKAFVGEVVPFAATAFREGHDLIGVDLVLTSPSGAESSHRMSLLATGTDRYGRLVLLDAEGAWSYRIRAFADDWETWLHTAEVKIPAGLDLEVTFAIGQGLLRTAADDESRTAEERTLLAETATRVGDGSLDPAERLSAATDAAVHGAFTARPVMSLASLSEPRIVHVERTRAGVGAWYEFFPRSEGAVRHEDGSVTSGSFRTATARIPAVAAMGFDVLYLPPIHPIGRAYRKGPNNTLNAAETDPGSPWAIGSAEGGHDAIHPDLGTVDDFRAFHTAVTDAGLELALDFALQASPDHPWVTSHPEWFTTLPDGTIAYAENPPKKYQDIYPINFDNDPVGIRQESLRILEYWISLGVTIFRVDNPHTKPLDFWEWVIHEVNAKHPEVVFLAEAFTRPAIMRALGKVGFQQSYSYFTWRNTKEELAEFFTSVSQDTADYMRPNLFVNTPDILTEYLQYGGPSAYKVRAALAATASPLWGVYAGYELVENVARPGAEENIDNEKYEYKTRDWAEAEASGRSLAPYITRLNEIRRAHPALRQLRNLLVHGSDDEAILVYSKHLQAPFTGTGSADTIIVVVNTDPHSARETTVHLDLPAIGLDWGASFEVEDLVTGAVWTWASDNYVRLDSFVEPVHILSVKADER</sequence>
<dbReference type="Gene3D" id="2.60.40.1180">
    <property type="entry name" value="Golgi alpha-mannosidase II"/>
    <property type="match status" value="1"/>
</dbReference>
<dbReference type="EC" id="2.4.99.16" evidence="6"/>
<evidence type="ECO:0000256" key="1">
    <source>
        <dbReference type="ARBA" id="ARBA00011738"/>
    </source>
</evidence>
<evidence type="ECO:0000313" key="9">
    <source>
        <dbReference type="EMBL" id="SMH37065.1"/>
    </source>
</evidence>
<keyword evidence="10" id="KW-1185">Reference proteome</keyword>
<dbReference type="EMBL" id="FXBM01000001">
    <property type="protein sequence ID" value="SMH37065.1"/>
    <property type="molecule type" value="Genomic_DNA"/>
</dbReference>